<dbReference type="GO" id="GO:0005759">
    <property type="term" value="C:mitochondrial matrix"/>
    <property type="evidence" value="ECO:0007669"/>
    <property type="project" value="InterPro"/>
</dbReference>
<protein>
    <submittedName>
        <fullName evidence="2">Regulatory protein suaprga1</fullName>
    </submittedName>
</protein>
<dbReference type="EMBL" id="ML992505">
    <property type="protein sequence ID" value="KAF2224477.1"/>
    <property type="molecule type" value="Genomic_DNA"/>
</dbReference>
<dbReference type="PANTHER" id="PTHR10826">
    <property type="entry name" value="COMPLEMENT COMPONENT 1"/>
    <property type="match status" value="1"/>
</dbReference>
<feature type="region of interest" description="Disordered" evidence="1">
    <location>
        <begin position="144"/>
        <end position="167"/>
    </location>
</feature>
<dbReference type="Proteomes" id="UP000799538">
    <property type="component" value="Unassembled WGS sequence"/>
</dbReference>
<reference evidence="3" key="1">
    <citation type="journal article" date="2020" name="Stud. Mycol.">
        <title>101 Dothideomycetes genomes: A test case for predicting lifestyles and emergence of pathogens.</title>
        <authorList>
            <person name="Haridas S."/>
            <person name="Albert R."/>
            <person name="Binder M."/>
            <person name="Bloem J."/>
            <person name="LaButti K."/>
            <person name="Salamov A."/>
            <person name="Andreopoulos B."/>
            <person name="Baker S."/>
            <person name="Barry K."/>
            <person name="Bills G."/>
            <person name="Bluhm B."/>
            <person name="Cannon C."/>
            <person name="Castanera R."/>
            <person name="Culley D."/>
            <person name="Daum C."/>
            <person name="Ezra D."/>
            <person name="Gonzalez J."/>
            <person name="Henrissat B."/>
            <person name="Kuo A."/>
            <person name="Liang C."/>
            <person name="Lipzen A."/>
            <person name="Lutzoni F."/>
            <person name="Magnuson J."/>
            <person name="Mondo S."/>
            <person name="Nolan M."/>
            <person name="Ohm R."/>
            <person name="Pangilinan J."/>
            <person name="Park H.-J."/>
            <person name="Ramirez L."/>
            <person name="Alfaro M."/>
            <person name="Sun H."/>
            <person name="Tritt A."/>
            <person name="Yoshinaga Y."/>
            <person name="Zwiers L.-H."/>
            <person name="Turgeon B."/>
            <person name="Goodwin S."/>
            <person name="Spatafora J."/>
            <person name="Crous P."/>
            <person name="Grigoriev I."/>
        </authorList>
    </citation>
    <scope>NUCLEOTIDE SEQUENCE [LARGE SCALE GENOMIC DNA]</scope>
    <source>
        <strain evidence="3">CECT 20119</strain>
    </source>
</reference>
<keyword evidence="3" id="KW-1185">Reference proteome</keyword>
<dbReference type="Pfam" id="PF02330">
    <property type="entry name" value="MAM33"/>
    <property type="match status" value="1"/>
</dbReference>
<proteinExistence type="predicted"/>
<evidence type="ECO:0000313" key="3">
    <source>
        <dbReference type="Proteomes" id="UP000799538"/>
    </source>
</evidence>
<dbReference type="SUPFAM" id="SSF54529">
    <property type="entry name" value="Mitochondrial glycoprotein MAM33-like"/>
    <property type="match status" value="1"/>
</dbReference>
<dbReference type="InterPro" id="IPR036561">
    <property type="entry name" value="MAM33_sf"/>
</dbReference>
<accession>A0A6A6GFT4</accession>
<dbReference type="AlphaFoldDB" id="A0A6A6GFT4"/>
<dbReference type="GO" id="GO:0042256">
    <property type="term" value="P:cytosolic ribosome assembly"/>
    <property type="evidence" value="ECO:0007669"/>
    <property type="project" value="TreeGrafter"/>
</dbReference>
<organism evidence="2 3">
    <name type="scientific">Elsinoe ampelina</name>
    <dbReference type="NCBI Taxonomy" id="302913"/>
    <lineage>
        <taxon>Eukaryota</taxon>
        <taxon>Fungi</taxon>
        <taxon>Dikarya</taxon>
        <taxon>Ascomycota</taxon>
        <taxon>Pezizomycotina</taxon>
        <taxon>Dothideomycetes</taxon>
        <taxon>Dothideomycetidae</taxon>
        <taxon>Myriangiales</taxon>
        <taxon>Elsinoaceae</taxon>
        <taxon>Elsinoe</taxon>
    </lineage>
</organism>
<sequence>MQSMRLLARAATRNHLKAARSSIRTFQSPALQRSWRPTASIAKTIQQSACFSSTPARFEVNEELFAKLDQELVYEKESPQDEGANDIKEYLSASEFQLEDIEGSQEVHLVRTFNDEQIKVTFSTAGLTSAEEAEADAAMFDEDADSGAASEGKTRQAPEDDLDSDEYGSQSPVIVAVDVQVSRPGKGAILLETELDPSGQFYIKHVAFYSTPELAEGKTADDQIAQRNLYTGPPFVELDENLQALFDEYLKERGINESMGVFIPNYIDQKETQEYVKWLENVKKFVE</sequence>
<dbReference type="InterPro" id="IPR003428">
    <property type="entry name" value="MAM33"/>
</dbReference>
<name>A0A6A6GFT4_9PEZI</name>
<dbReference type="PANTHER" id="PTHR10826:SF1">
    <property type="entry name" value="COMPLEMENT COMPONENT 1 Q SUBCOMPONENT-BINDING PROTEIN, MITOCHONDRIAL"/>
    <property type="match status" value="1"/>
</dbReference>
<dbReference type="OrthoDB" id="278212at2759"/>
<dbReference type="Gene3D" id="3.10.280.10">
    <property type="entry name" value="Mitochondrial glycoprotein"/>
    <property type="match status" value="1"/>
</dbReference>
<gene>
    <name evidence="2" type="ORF">BDZ85DRAFT_289102</name>
</gene>
<evidence type="ECO:0000256" key="1">
    <source>
        <dbReference type="SAM" id="MobiDB-lite"/>
    </source>
</evidence>
<evidence type="ECO:0000313" key="2">
    <source>
        <dbReference type="EMBL" id="KAF2224477.1"/>
    </source>
</evidence>